<feature type="compositionally biased region" description="Basic and acidic residues" evidence="1">
    <location>
        <begin position="61"/>
        <end position="85"/>
    </location>
</feature>
<organism evidence="2 3">
    <name type="scientific">Aegilops tauschii subsp. strangulata</name>
    <name type="common">Goatgrass</name>
    <dbReference type="NCBI Taxonomy" id="200361"/>
    <lineage>
        <taxon>Eukaryota</taxon>
        <taxon>Viridiplantae</taxon>
        <taxon>Streptophyta</taxon>
        <taxon>Embryophyta</taxon>
        <taxon>Tracheophyta</taxon>
        <taxon>Spermatophyta</taxon>
        <taxon>Magnoliopsida</taxon>
        <taxon>Liliopsida</taxon>
        <taxon>Poales</taxon>
        <taxon>Poaceae</taxon>
        <taxon>BOP clade</taxon>
        <taxon>Pooideae</taxon>
        <taxon>Triticodae</taxon>
        <taxon>Triticeae</taxon>
        <taxon>Triticinae</taxon>
        <taxon>Aegilops</taxon>
    </lineage>
</organism>
<evidence type="ECO:0000313" key="3">
    <source>
        <dbReference type="Proteomes" id="UP000015105"/>
    </source>
</evidence>
<sequence>MFGENQECCAQFATRTARNDNGRSFGIYVRDANEIFPVSASYEQALMDAHKQIEREMEIETEAFSKEELGEQPKTDPREKAKAETTDCINSVVC</sequence>
<name>A0A453IF84_AEGTS</name>
<accession>A0A453IF84</accession>
<reference evidence="3" key="2">
    <citation type="journal article" date="2017" name="Nat. Plants">
        <title>The Aegilops tauschii genome reveals multiple impacts of transposons.</title>
        <authorList>
            <person name="Zhao G."/>
            <person name="Zou C."/>
            <person name="Li K."/>
            <person name="Wang K."/>
            <person name="Li T."/>
            <person name="Gao L."/>
            <person name="Zhang X."/>
            <person name="Wang H."/>
            <person name="Yang Z."/>
            <person name="Liu X."/>
            <person name="Jiang W."/>
            <person name="Mao L."/>
            <person name="Kong X."/>
            <person name="Jiao Y."/>
            <person name="Jia J."/>
        </authorList>
    </citation>
    <scope>NUCLEOTIDE SEQUENCE [LARGE SCALE GENOMIC DNA]</scope>
    <source>
        <strain evidence="3">cv. AL8/78</strain>
    </source>
</reference>
<feature type="region of interest" description="Disordered" evidence="1">
    <location>
        <begin position="61"/>
        <end position="86"/>
    </location>
</feature>
<reference evidence="2" key="5">
    <citation type="journal article" date="2021" name="G3 (Bethesda)">
        <title>Aegilops tauschii genome assembly Aet v5.0 features greater sequence contiguity and improved annotation.</title>
        <authorList>
            <person name="Wang L."/>
            <person name="Zhu T."/>
            <person name="Rodriguez J.C."/>
            <person name="Deal K.R."/>
            <person name="Dubcovsky J."/>
            <person name="McGuire P.E."/>
            <person name="Lux T."/>
            <person name="Spannagl M."/>
            <person name="Mayer K.F.X."/>
            <person name="Baldrich P."/>
            <person name="Meyers B.C."/>
            <person name="Huo N."/>
            <person name="Gu Y.Q."/>
            <person name="Zhou H."/>
            <person name="Devos K.M."/>
            <person name="Bennetzen J.L."/>
            <person name="Unver T."/>
            <person name="Budak H."/>
            <person name="Gulick P.J."/>
            <person name="Galiba G."/>
            <person name="Kalapos B."/>
            <person name="Nelson D.R."/>
            <person name="Li P."/>
            <person name="You F.M."/>
            <person name="Luo M.C."/>
            <person name="Dvorak J."/>
        </authorList>
    </citation>
    <scope>NUCLEOTIDE SEQUENCE [LARGE SCALE GENOMIC DNA]</scope>
    <source>
        <strain evidence="2">cv. AL8/78</strain>
    </source>
</reference>
<dbReference type="Proteomes" id="UP000015105">
    <property type="component" value="Chromosome 4D"/>
</dbReference>
<keyword evidence="3" id="KW-1185">Reference proteome</keyword>
<evidence type="ECO:0000256" key="1">
    <source>
        <dbReference type="SAM" id="MobiDB-lite"/>
    </source>
</evidence>
<evidence type="ECO:0000313" key="2">
    <source>
        <dbReference type="EnsemblPlants" id="AET4Gv20539200.5"/>
    </source>
</evidence>
<dbReference type="Gramene" id="AET4Gv20539200.5">
    <property type="protein sequence ID" value="AET4Gv20539200.5"/>
    <property type="gene ID" value="AET4Gv20539200"/>
</dbReference>
<protein>
    <submittedName>
        <fullName evidence="2">Uncharacterized protein</fullName>
    </submittedName>
</protein>
<reference evidence="3" key="1">
    <citation type="journal article" date="2014" name="Science">
        <title>Ancient hybridizations among the ancestral genomes of bread wheat.</title>
        <authorList>
            <consortium name="International Wheat Genome Sequencing Consortium,"/>
            <person name="Marcussen T."/>
            <person name="Sandve S.R."/>
            <person name="Heier L."/>
            <person name="Spannagl M."/>
            <person name="Pfeifer M."/>
            <person name="Jakobsen K.S."/>
            <person name="Wulff B.B."/>
            <person name="Steuernagel B."/>
            <person name="Mayer K.F."/>
            <person name="Olsen O.A."/>
        </authorList>
    </citation>
    <scope>NUCLEOTIDE SEQUENCE [LARGE SCALE GENOMIC DNA]</scope>
    <source>
        <strain evidence="3">cv. AL8/78</strain>
    </source>
</reference>
<dbReference type="EnsemblPlants" id="AET4Gv20539200.5">
    <property type="protein sequence ID" value="AET4Gv20539200.5"/>
    <property type="gene ID" value="AET4Gv20539200"/>
</dbReference>
<reference evidence="2" key="3">
    <citation type="journal article" date="2017" name="Nature">
        <title>Genome sequence of the progenitor of the wheat D genome Aegilops tauschii.</title>
        <authorList>
            <person name="Luo M.C."/>
            <person name="Gu Y.Q."/>
            <person name="Puiu D."/>
            <person name="Wang H."/>
            <person name="Twardziok S.O."/>
            <person name="Deal K.R."/>
            <person name="Huo N."/>
            <person name="Zhu T."/>
            <person name="Wang L."/>
            <person name="Wang Y."/>
            <person name="McGuire P.E."/>
            <person name="Liu S."/>
            <person name="Long H."/>
            <person name="Ramasamy R.K."/>
            <person name="Rodriguez J.C."/>
            <person name="Van S.L."/>
            <person name="Yuan L."/>
            <person name="Wang Z."/>
            <person name="Xia Z."/>
            <person name="Xiao L."/>
            <person name="Anderson O.D."/>
            <person name="Ouyang S."/>
            <person name="Liang Y."/>
            <person name="Zimin A.V."/>
            <person name="Pertea G."/>
            <person name="Qi P."/>
            <person name="Bennetzen J.L."/>
            <person name="Dai X."/>
            <person name="Dawson M.W."/>
            <person name="Muller H.G."/>
            <person name="Kugler K."/>
            <person name="Rivarola-Duarte L."/>
            <person name="Spannagl M."/>
            <person name="Mayer K.F.X."/>
            <person name="Lu F.H."/>
            <person name="Bevan M.W."/>
            <person name="Leroy P."/>
            <person name="Li P."/>
            <person name="You F.M."/>
            <person name="Sun Q."/>
            <person name="Liu Z."/>
            <person name="Lyons E."/>
            <person name="Wicker T."/>
            <person name="Salzberg S.L."/>
            <person name="Devos K.M."/>
            <person name="Dvorak J."/>
        </authorList>
    </citation>
    <scope>NUCLEOTIDE SEQUENCE [LARGE SCALE GENOMIC DNA]</scope>
    <source>
        <strain evidence="2">cv. AL8/78</strain>
    </source>
</reference>
<reference evidence="2" key="4">
    <citation type="submission" date="2019-03" db="UniProtKB">
        <authorList>
            <consortium name="EnsemblPlants"/>
        </authorList>
    </citation>
    <scope>IDENTIFICATION</scope>
</reference>
<proteinExistence type="predicted"/>
<dbReference type="AlphaFoldDB" id="A0A453IF84"/>